<feature type="domain" description="EGF-like" evidence="4">
    <location>
        <begin position="512"/>
        <end position="554"/>
    </location>
</feature>
<comment type="caution">
    <text evidence="5">The sequence shown here is derived from an EMBL/GenBank/DDBJ whole genome shotgun (WGS) entry which is preliminary data.</text>
</comment>
<feature type="domain" description="EGF-like" evidence="4">
    <location>
        <begin position="902"/>
        <end position="943"/>
    </location>
</feature>
<dbReference type="SMART" id="SM00181">
    <property type="entry name" value="EGF"/>
    <property type="match status" value="8"/>
</dbReference>
<feature type="domain" description="EGF-like" evidence="4">
    <location>
        <begin position="692"/>
        <end position="734"/>
    </location>
</feature>
<organism evidence="5 6">
    <name type="scientific">Streblomastix strix</name>
    <dbReference type="NCBI Taxonomy" id="222440"/>
    <lineage>
        <taxon>Eukaryota</taxon>
        <taxon>Metamonada</taxon>
        <taxon>Preaxostyla</taxon>
        <taxon>Oxymonadida</taxon>
        <taxon>Streblomastigidae</taxon>
        <taxon>Streblomastix</taxon>
    </lineage>
</organism>
<feature type="domain" description="EGF-like" evidence="4">
    <location>
        <begin position="1053"/>
        <end position="1094"/>
    </location>
</feature>
<evidence type="ECO:0000256" key="1">
    <source>
        <dbReference type="SAM" id="MobiDB-lite"/>
    </source>
</evidence>
<feature type="domain" description="EGF-like" evidence="4">
    <location>
        <begin position="453"/>
        <end position="494"/>
    </location>
</feature>
<feature type="region of interest" description="Disordered" evidence="1">
    <location>
        <begin position="1184"/>
        <end position="1233"/>
    </location>
</feature>
<feature type="transmembrane region" description="Helical" evidence="2">
    <location>
        <begin position="1239"/>
        <end position="1263"/>
    </location>
</feature>
<dbReference type="InterPro" id="IPR011050">
    <property type="entry name" value="Pectin_lyase_fold/virulence"/>
</dbReference>
<dbReference type="EMBL" id="SNRW01000448">
    <property type="protein sequence ID" value="KAA6401089.1"/>
    <property type="molecule type" value="Genomic_DNA"/>
</dbReference>
<keyword evidence="2" id="KW-0472">Membrane</keyword>
<dbReference type="Proteomes" id="UP000324800">
    <property type="component" value="Unassembled WGS sequence"/>
</dbReference>
<evidence type="ECO:0000256" key="2">
    <source>
        <dbReference type="SAM" id="Phobius"/>
    </source>
</evidence>
<name>A0A5J4X3M5_9EUKA</name>
<evidence type="ECO:0000313" key="6">
    <source>
        <dbReference type="Proteomes" id="UP000324800"/>
    </source>
</evidence>
<evidence type="ECO:0000313" key="5">
    <source>
        <dbReference type="EMBL" id="KAA6401089.1"/>
    </source>
</evidence>
<feature type="chain" id="PRO_5023919794" description="EGF-like domain-containing protein" evidence="3">
    <location>
        <begin position="23"/>
        <end position="1323"/>
    </location>
</feature>
<feature type="domain" description="EGF-like" evidence="4">
    <location>
        <begin position="1112"/>
        <end position="1154"/>
    </location>
</feature>
<keyword evidence="2" id="KW-0812">Transmembrane</keyword>
<feature type="domain" description="EGF-like" evidence="4">
    <location>
        <begin position="632"/>
        <end position="674"/>
    </location>
</feature>
<dbReference type="InterPro" id="IPR000742">
    <property type="entry name" value="EGF"/>
</dbReference>
<proteinExistence type="predicted"/>
<dbReference type="SUPFAM" id="SSF51126">
    <property type="entry name" value="Pectin lyase-like"/>
    <property type="match status" value="1"/>
</dbReference>
<feature type="domain" description="EGF-like" evidence="4">
    <location>
        <begin position="752"/>
        <end position="793"/>
    </location>
</feature>
<feature type="signal peptide" evidence="3">
    <location>
        <begin position="1"/>
        <end position="22"/>
    </location>
</feature>
<protein>
    <recommendedName>
        <fullName evidence="4">EGF-like domain-containing protein</fullName>
    </recommendedName>
</protein>
<sequence>MIIPILLNLAIIFGQNLPSSFQEPLTTYTPLSIHPLHIDSDFPPTQRSANAPCLGYVSKNNVGANPKTVEAVLNRTTCADGFDITLLDAIHYESVLVNISKGSPVLIKGGPPQDGQDIFTTWSVNTSAEYTIQILKGYLTLQIIEFKYFVSVNQGCQPSESIIKSYYAINFISLTTKQCVFSNTGANINASKMIDQLDITEQILRDTIFQDVKSNSVNSIVSGSTTQSATRFILENCTFQNIDISYSSGQGAYSAVLNGVNQTVVINKSTFRNCSNQLSATGAGAIFISFSNASVVSNEINITSSRFLYNAGYNTGAIFSERVTNKVNLTNNQFIGNSQIAVASGKGRDAQLAWPKYSSVQTADAAKQKVQQLFNGGTSTIRNSIHYLFIVNDKEDANGFIDLNVTQELCQSKAEMTADCMCDPDSTTYPAAQCQKDKLCITDLSHQTPSNCPCLNTSDPRAGQTCPAYCVKGNVTSDCTCNSNTSGYTVAQCNQEKLCKFNLSTQTPSNCPCLNTSDPRAGQTCSAYCTGKNTPSSNCTCDSNSTNYPITKCQQDKQCDINLINQTIENCPCLNTSDPRAGKGECPAYCIKGQVNQSCVCDTGNSSFPLQSCQTEKLCITDLASQTNATCPCLNTSDPRAGKGQCPAYCVKGSVTTNCTCDTNLPGFTVSQCQQEKQCLNNLVNQTAANCPCQPTGDPRAGQGQCPAYCVKGNVTSDCVCDSNTSGYTVAQCNQEKLCKFNLSTQTPSNCPCLNTSDPRAGQTCPAYCVKDYATATCTCDTNATNYTVSQCQQEKLCITNLVNQTIANCPCLPTGDPRAGKGQCPAYCTGPNAPTSDCVCDSNPSAQYPPQTCQSNKKCTASSNTSVPQDSCTCTGSNNPTGCKCPTDSTELTGIPSSRCACRTTADPRANGICPAYCVKGSVNSSCTCDTGSSTYPSTQCQQEKLCITSLANQTAANCPCLSTGDPRAGKGQCPAYCTGPNNPTSDCACDSNPSAQYPPATCWAYKGQCTVSSGSSVPQDSCTCSGSNYPSGCKCPTDSSQLTGIPKERCECRTTADPRANGICPAYCQRGYTTTDCFCDTGSQTYPQSTCQKDKLCITNLIQQSKADCPCLMKADPRAGGVCPAYCISKAELTVECMCELGSSSYPQATCERDKLCIVDLIHQSTANCPCLVVDDPRGESVCKQTDIDPSDPDPTDPIIPDPSEKDPETDQEQGGGPKEDEDEKKTEKEESGSSSMIWIIFVVVGVMAVAVIVVISFFVFRSRNQKKKIEIQKKNKEIQMEYSFSIDEVSFFAKYSKFSLLINQFAFFFDKLTFEFYFFN</sequence>
<gene>
    <name evidence="5" type="ORF">EZS28_003383</name>
</gene>
<keyword evidence="3" id="KW-0732">Signal</keyword>
<reference evidence="5 6" key="1">
    <citation type="submission" date="2019-03" db="EMBL/GenBank/DDBJ databases">
        <title>Single cell metagenomics reveals metabolic interactions within the superorganism composed of flagellate Streblomastix strix and complex community of Bacteroidetes bacteria on its surface.</title>
        <authorList>
            <person name="Treitli S.C."/>
            <person name="Kolisko M."/>
            <person name="Husnik F."/>
            <person name="Keeling P."/>
            <person name="Hampl V."/>
        </authorList>
    </citation>
    <scope>NUCLEOTIDE SEQUENCE [LARGE SCALE GENOMIC DNA]</scope>
    <source>
        <strain evidence="5">ST1C</strain>
    </source>
</reference>
<accession>A0A5J4X3M5</accession>
<evidence type="ECO:0000259" key="4">
    <source>
        <dbReference type="SMART" id="SM00181"/>
    </source>
</evidence>
<evidence type="ECO:0000256" key="3">
    <source>
        <dbReference type="SAM" id="SignalP"/>
    </source>
</evidence>
<keyword evidence="2" id="KW-1133">Transmembrane helix</keyword>